<gene>
    <name evidence="2" type="ORF">HYDPIDRAFT_65037</name>
</gene>
<dbReference type="InterPro" id="IPR012337">
    <property type="entry name" value="RNaseH-like_sf"/>
</dbReference>
<dbReference type="GO" id="GO:0046983">
    <property type="term" value="F:protein dimerization activity"/>
    <property type="evidence" value="ECO:0007669"/>
    <property type="project" value="InterPro"/>
</dbReference>
<organism evidence="2 3">
    <name type="scientific">Hydnomerulius pinastri MD-312</name>
    <dbReference type="NCBI Taxonomy" id="994086"/>
    <lineage>
        <taxon>Eukaryota</taxon>
        <taxon>Fungi</taxon>
        <taxon>Dikarya</taxon>
        <taxon>Basidiomycota</taxon>
        <taxon>Agaricomycotina</taxon>
        <taxon>Agaricomycetes</taxon>
        <taxon>Agaricomycetidae</taxon>
        <taxon>Boletales</taxon>
        <taxon>Boletales incertae sedis</taxon>
        <taxon>Leucogyrophana</taxon>
    </lineage>
</organism>
<proteinExistence type="predicted"/>
<accession>A0A0C9W9H2</accession>
<evidence type="ECO:0000313" key="2">
    <source>
        <dbReference type="EMBL" id="KIJ59522.1"/>
    </source>
</evidence>
<feature type="non-terminal residue" evidence="2">
    <location>
        <position position="1"/>
    </location>
</feature>
<sequence length="80" mass="9062">LKFWEGMWEKRSSVAQVALDYCSAPASSTDTERAFSDGRREVNFMQHNTLSQTFKSEMAVGSWDGTPLFPDICRAVQIIK</sequence>
<dbReference type="SUPFAM" id="SSF53098">
    <property type="entry name" value="Ribonuclease H-like"/>
    <property type="match status" value="1"/>
</dbReference>
<evidence type="ECO:0000313" key="3">
    <source>
        <dbReference type="Proteomes" id="UP000053820"/>
    </source>
</evidence>
<dbReference type="InterPro" id="IPR008906">
    <property type="entry name" value="HATC_C_dom"/>
</dbReference>
<protein>
    <recommendedName>
        <fullName evidence="1">HAT C-terminal dimerisation domain-containing protein</fullName>
    </recommendedName>
</protein>
<reference evidence="2 3" key="1">
    <citation type="submission" date="2014-04" db="EMBL/GenBank/DDBJ databases">
        <title>Evolutionary Origins and Diversification of the Mycorrhizal Mutualists.</title>
        <authorList>
            <consortium name="DOE Joint Genome Institute"/>
            <consortium name="Mycorrhizal Genomics Consortium"/>
            <person name="Kohler A."/>
            <person name="Kuo A."/>
            <person name="Nagy L.G."/>
            <person name="Floudas D."/>
            <person name="Copeland A."/>
            <person name="Barry K.W."/>
            <person name="Cichocki N."/>
            <person name="Veneault-Fourrey C."/>
            <person name="LaButti K."/>
            <person name="Lindquist E.A."/>
            <person name="Lipzen A."/>
            <person name="Lundell T."/>
            <person name="Morin E."/>
            <person name="Murat C."/>
            <person name="Riley R."/>
            <person name="Ohm R."/>
            <person name="Sun H."/>
            <person name="Tunlid A."/>
            <person name="Henrissat B."/>
            <person name="Grigoriev I.V."/>
            <person name="Hibbett D.S."/>
            <person name="Martin F."/>
        </authorList>
    </citation>
    <scope>NUCLEOTIDE SEQUENCE [LARGE SCALE GENOMIC DNA]</scope>
    <source>
        <strain evidence="2 3">MD-312</strain>
    </source>
</reference>
<dbReference type="Pfam" id="PF05699">
    <property type="entry name" value="Dimer_Tnp_hAT"/>
    <property type="match status" value="1"/>
</dbReference>
<dbReference type="HOGENOM" id="CLU_009123_16_0_1"/>
<keyword evidence="3" id="KW-1185">Reference proteome</keyword>
<name>A0A0C9W9H2_9AGAM</name>
<feature type="non-terminal residue" evidence="2">
    <location>
        <position position="80"/>
    </location>
</feature>
<dbReference type="AlphaFoldDB" id="A0A0C9W9H2"/>
<feature type="domain" description="HAT C-terminal dimerisation" evidence="1">
    <location>
        <begin position="1"/>
        <end position="53"/>
    </location>
</feature>
<dbReference type="EMBL" id="KN839886">
    <property type="protein sequence ID" value="KIJ59522.1"/>
    <property type="molecule type" value="Genomic_DNA"/>
</dbReference>
<evidence type="ECO:0000259" key="1">
    <source>
        <dbReference type="Pfam" id="PF05699"/>
    </source>
</evidence>
<dbReference type="Proteomes" id="UP000053820">
    <property type="component" value="Unassembled WGS sequence"/>
</dbReference>
<dbReference type="OrthoDB" id="3139052at2759"/>